<dbReference type="PROSITE" id="PS00678">
    <property type="entry name" value="WD_REPEATS_1"/>
    <property type="match status" value="1"/>
</dbReference>
<protein>
    <recommendedName>
        <fullName evidence="5">EIPR1-like beta-propeller domain-containing protein</fullName>
    </recommendedName>
</protein>
<dbReference type="GO" id="GO:0016567">
    <property type="term" value="P:protein ubiquitination"/>
    <property type="evidence" value="ECO:0007669"/>
    <property type="project" value="TreeGrafter"/>
</dbReference>
<accession>A0A7I8VJ71</accession>
<dbReference type="SUPFAM" id="SSF50978">
    <property type="entry name" value="WD40 repeat-like"/>
    <property type="match status" value="1"/>
</dbReference>
<keyword evidence="7" id="KW-1185">Reference proteome</keyword>
<evidence type="ECO:0000313" key="6">
    <source>
        <dbReference type="EMBL" id="CAD5116264.1"/>
    </source>
</evidence>
<evidence type="ECO:0000313" key="7">
    <source>
        <dbReference type="Proteomes" id="UP000549394"/>
    </source>
</evidence>
<dbReference type="Gene3D" id="2.130.10.10">
    <property type="entry name" value="YVTN repeat-like/Quinoprotein amine dehydrogenase"/>
    <property type="match status" value="1"/>
</dbReference>
<evidence type="ECO:0000256" key="3">
    <source>
        <dbReference type="ARBA" id="ARBA00022737"/>
    </source>
</evidence>
<dbReference type="EMBL" id="CAJFCJ010000006">
    <property type="protein sequence ID" value="CAD5116264.1"/>
    <property type="molecule type" value="Genomic_DNA"/>
</dbReference>
<evidence type="ECO:0000256" key="4">
    <source>
        <dbReference type="PROSITE-ProRule" id="PRU00221"/>
    </source>
</evidence>
<dbReference type="PANTHER" id="PTHR14205">
    <property type="entry name" value="WD-REPEAT PROTEIN"/>
    <property type="match status" value="1"/>
</dbReference>
<keyword evidence="2 4" id="KW-0853">WD repeat</keyword>
<dbReference type="Proteomes" id="UP000549394">
    <property type="component" value="Unassembled WGS sequence"/>
</dbReference>
<evidence type="ECO:0000259" key="5">
    <source>
        <dbReference type="Pfam" id="PF23609"/>
    </source>
</evidence>
<feature type="repeat" description="WD" evidence="4">
    <location>
        <begin position="210"/>
        <end position="252"/>
    </location>
</feature>
<dbReference type="InterPro" id="IPR059104">
    <property type="entry name" value="Beta-prop_EIPR1-like"/>
</dbReference>
<feature type="domain" description="EIPR1-like beta-propeller" evidence="5">
    <location>
        <begin position="6"/>
        <end position="285"/>
    </location>
</feature>
<keyword evidence="3" id="KW-0677">Repeat</keyword>
<dbReference type="Pfam" id="PF23609">
    <property type="entry name" value="Beta-prop_EIPR1"/>
    <property type="match status" value="1"/>
</dbReference>
<dbReference type="SMART" id="SM00320">
    <property type="entry name" value="WD40"/>
    <property type="match status" value="4"/>
</dbReference>
<reference evidence="6 7" key="1">
    <citation type="submission" date="2020-08" db="EMBL/GenBank/DDBJ databases">
        <authorList>
            <person name="Hejnol A."/>
        </authorList>
    </citation>
    <scope>NUCLEOTIDE SEQUENCE [LARGE SCALE GENOMIC DNA]</scope>
</reference>
<organism evidence="6 7">
    <name type="scientific">Dimorphilus gyrociliatus</name>
    <dbReference type="NCBI Taxonomy" id="2664684"/>
    <lineage>
        <taxon>Eukaryota</taxon>
        <taxon>Metazoa</taxon>
        <taxon>Spiralia</taxon>
        <taxon>Lophotrochozoa</taxon>
        <taxon>Annelida</taxon>
        <taxon>Polychaeta</taxon>
        <taxon>Polychaeta incertae sedis</taxon>
        <taxon>Dinophilidae</taxon>
        <taxon>Dimorphilus</taxon>
    </lineage>
</organism>
<name>A0A7I8VJ71_9ANNE</name>
<sequence length="367" mass="42254">MEDEMATIYGLEYQCRCLTPQLGETDLVNFMAGTQNLKRENQVYLINYDDINNILTTKSYPHKLGEIWHIAACSWDKTLFSTVFSKTQKGKKKVNAVLWKLPNEESNHNSLIQLSDLNTSEYGDACQVMFSPDSYDNEVITLVDSRILYWDIGSAESRIKSSISIDQKLQKTITSGKWCPHQNHAQVCTASETSLKGWDLRTKMSCFTIENAHEHHVRDLDYNPNKQYYLASSGDDCKVKFWDIRNTKKEVKVLSDHSHWVWSVRFNHLHDQFILSASSDSRVILSNTMSISSEAFGALIEEKEYNPTHHDGVIKIFDEHEESVYAAEWSSAVSCIFASISYDGRVVINRIPRSERFKVYFEDLIED</sequence>
<dbReference type="InterPro" id="IPR019775">
    <property type="entry name" value="WD40_repeat_CS"/>
</dbReference>
<dbReference type="PROSITE" id="PS50294">
    <property type="entry name" value="WD_REPEATS_REGION"/>
    <property type="match status" value="1"/>
</dbReference>
<dbReference type="PROSITE" id="PS50082">
    <property type="entry name" value="WD_REPEATS_2"/>
    <property type="match status" value="1"/>
</dbReference>
<dbReference type="InterPro" id="IPR036322">
    <property type="entry name" value="WD40_repeat_dom_sf"/>
</dbReference>
<dbReference type="InterPro" id="IPR001680">
    <property type="entry name" value="WD40_rpt"/>
</dbReference>
<dbReference type="AlphaFoldDB" id="A0A7I8VJ71"/>
<comment type="caution">
    <text evidence="6">The sequence shown here is derived from an EMBL/GenBank/DDBJ whole genome shotgun (WGS) entry which is preliminary data.</text>
</comment>
<proteinExistence type="inferred from homology"/>
<comment type="similarity">
    <text evidence="1">Belongs to the WD repeat EIPR1 family.</text>
</comment>
<gene>
    <name evidence="6" type="ORF">DGYR_LOCUS4902</name>
</gene>
<dbReference type="InterPro" id="IPR015943">
    <property type="entry name" value="WD40/YVTN_repeat-like_dom_sf"/>
</dbReference>
<dbReference type="OrthoDB" id="196957at2759"/>
<dbReference type="InterPro" id="IPR040323">
    <property type="entry name" value="EIPR1"/>
</dbReference>
<dbReference type="PANTHER" id="PTHR14205:SF15">
    <property type="entry name" value="EARP AND GARP COMPLEX-INTERACTING PROTEIN 1"/>
    <property type="match status" value="1"/>
</dbReference>
<evidence type="ECO:0000256" key="2">
    <source>
        <dbReference type="ARBA" id="ARBA00022574"/>
    </source>
</evidence>
<dbReference type="FunFam" id="2.130.10.10:FF:000732">
    <property type="entry name" value="EARP-interacting protein homolog"/>
    <property type="match status" value="1"/>
</dbReference>
<evidence type="ECO:0000256" key="1">
    <source>
        <dbReference type="ARBA" id="ARBA00005672"/>
    </source>
</evidence>